<keyword evidence="3" id="KW-1185">Reference proteome</keyword>
<dbReference type="AlphaFoldDB" id="A0A4S4L6Y5"/>
<accession>A0A4S4L6Y5</accession>
<protein>
    <submittedName>
        <fullName evidence="2">Uncharacterized protein</fullName>
    </submittedName>
</protein>
<evidence type="ECO:0000256" key="1">
    <source>
        <dbReference type="SAM" id="MobiDB-lite"/>
    </source>
</evidence>
<reference evidence="2 3" key="1">
    <citation type="submission" date="2019-02" db="EMBL/GenBank/DDBJ databases">
        <title>Genome sequencing of the rare red list fungi Phellinidium pouzarii.</title>
        <authorList>
            <person name="Buettner E."/>
            <person name="Kellner H."/>
        </authorList>
    </citation>
    <scope>NUCLEOTIDE SEQUENCE [LARGE SCALE GENOMIC DNA]</scope>
    <source>
        <strain evidence="2 3">DSM 108285</strain>
    </source>
</reference>
<comment type="caution">
    <text evidence="2">The sequence shown here is derived from an EMBL/GenBank/DDBJ whole genome shotgun (WGS) entry which is preliminary data.</text>
</comment>
<sequence>MRRAQFPIVDYDERDTAFDMDAMIVPDNVINNNAIGFVRSPGSPTESELELDEVEQSIISIAMMSPSPDASIDIVDEAQEVVLPLETVPDLSASAGDVVFAATQDNVRLGEKSEADRDGRTQNGTEKAEVHNRVRPDFIHPDDDIATSISTGPIRRNATNLKIIEPSTHVAEPVIAEPPVLRRSVRAAAAAAAREKLHAGATPAVQVRSDKGKGRTKLPPSKTSLARSKRTRETEDVDDAAADLDDHPEPGSSRKPKRQRVAAQPVVEGVPVNLSFRAKAEDVPKFSNENGDDNLQLVITASMAFLSSAEKPAAPGVDTLTVLEPAAPVVPEAHIPLFEPAGFIVLIADVIPVAPAIQLFEPALSAPTAITAPVPSQVQPARISRLQRPRNQRETSSSLILCLCICSRLFGDASAASPNLLLAFQRLTKTMLWILALSTYFLSVG</sequence>
<organism evidence="2 3">
    <name type="scientific">Phellinidium pouzarii</name>
    <dbReference type="NCBI Taxonomy" id="167371"/>
    <lineage>
        <taxon>Eukaryota</taxon>
        <taxon>Fungi</taxon>
        <taxon>Dikarya</taxon>
        <taxon>Basidiomycota</taxon>
        <taxon>Agaricomycotina</taxon>
        <taxon>Agaricomycetes</taxon>
        <taxon>Hymenochaetales</taxon>
        <taxon>Hymenochaetaceae</taxon>
        <taxon>Phellinidium</taxon>
    </lineage>
</organism>
<evidence type="ECO:0000313" key="3">
    <source>
        <dbReference type="Proteomes" id="UP000308199"/>
    </source>
</evidence>
<gene>
    <name evidence="2" type="ORF">EW145_g3996</name>
</gene>
<name>A0A4S4L6Y5_9AGAM</name>
<dbReference type="EMBL" id="SGPK01000188">
    <property type="protein sequence ID" value="THH06568.1"/>
    <property type="molecule type" value="Genomic_DNA"/>
</dbReference>
<dbReference type="Proteomes" id="UP000308199">
    <property type="component" value="Unassembled WGS sequence"/>
</dbReference>
<feature type="region of interest" description="Disordered" evidence="1">
    <location>
        <begin position="110"/>
        <end position="129"/>
    </location>
</feature>
<feature type="region of interest" description="Disordered" evidence="1">
    <location>
        <begin position="195"/>
        <end position="264"/>
    </location>
</feature>
<proteinExistence type="predicted"/>
<evidence type="ECO:0000313" key="2">
    <source>
        <dbReference type="EMBL" id="THH06568.1"/>
    </source>
</evidence>